<reference evidence="1 2" key="1">
    <citation type="submission" date="2016-05" db="EMBL/GenBank/DDBJ databases">
        <title>Comparative analysis of secretome profiles of manganese(II)-oxidizing ascomycete fungi.</title>
        <authorList>
            <consortium name="DOE Joint Genome Institute"/>
            <person name="Zeiner C.A."/>
            <person name="Purvine S.O."/>
            <person name="Zink E.M."/>
            <person name="Wu S."/>
            <person name="Pasa-Tolic L."/>
            <person name="Chaput D.L."/>
            <person name="Haridas S."/>
            <person name="Grigoriev I.V."/>
            <person name="Santelli C.M."/>
            <person name="Hansel C.M."/>
        </authorList>
    </citation>
    <scope>NUCLEOTIDE SEQUENCE [LARGE SCALE GENOMIC DNA]</scope>
    <source>
        <strain evidence="1 2">AP3s5-JAC2a</strain>
    </source>
</reference>
<dbReference type="EMBL" id="KV441549">
    <property type="protein sequence ID" value="OAG09987.1"/>
    <property type="molecule type" value="Genomic_DNA"/>
</dbReference>
<dbReference type="RefSeq" id="XP_018040352.1">
    <property type="nucleotide sequence ID" value="XM_018182527.1"/>
</dbReference>
<evidence type="ECO:0000313" key="1">
    <source>
        <dbReference type="EMBL" id="OAG09987.1"/>
    </source>
</evidence>
<dbReference type="GeneID" id="28766013"/>
<dbReference type="Proteomes" id="UP000077069">
    <property type="component" value="Unassembled WGS sequence"/>
</dbReference>
<protein>
    <submittedName>
        <fullName evidence="1">Uncharacterized protein</fullName>
    </submittedName>
</protein>
<organism evidence="1 2">
    <name type="scientific">Paraphaeosphaeria sporulosa</name>
    <dbReference type="NCBI Taxonomy" id="1460663"/>
    <lineage>
        <taxon>Eukaryota</taxon>
        <taxon>Fungi</taxon>
        <taxon>Dikarya</taxon>
        <taxon>Ascomycota</taxon>
        <taxon>Pezizomycotina</taxon>
        <taxon>Dothideomycetes</taxon>
        <taxon>Pleosporomycetidae</taxon>
        <taxon>Pleosporales</taxon>
        <taxon>Massarineae</taxon>
        <taxon>Didymosphaeriaceae</taxon>
        <taxon>Paraphaeosphaeria</taxon>
    </lineage>
</organism>
<name>A0A177CT84_9PLEO</name>
<sequence>MDPDTHSDLVALYALYPASSADLTALAPACDPEFCGPAALPSWPSEDPRSPALAPPRLQIEKAYLAIATTPAWREEGVTLVTLNRYDYGGGSEEEAMDGWQREALERGTRRKFWT</sequence>
<keyword evidence="2" id="KW-1185">Reference proteome</keyword>
<proteinExistence type="predicted"/>
<evidence type="ECO:0000313" key="2">
    <source>
        <dbReference type="Proteomes" id="UP000077069"/>
    </source>
</evidence>
<accession>A0A177CT84</accession>
<dbReference type="AlphaFoldDB" id="A0A177CT84"/>
<gene>
    <name evidence="1" type="ORF">CC84DRAFT_1213361</name>
</gene>
<dbReference type="InParanoid" id="A0A177CT84"/>